<keyword evidence="7 12" id="KW-0863">Zinc-finger</keyword>
<dbReference type="PANTHER" id="PTHR30313">
    <property type="entry name" value="DNA PRIMASE"/>
    <property type="match status" value="1"/>
</dbReference>
<dbReference type="GO" id="GO:0003677">
    <property type="term" value="F:DNA binding"/>
    <property type="evidence" value="ECO:0007669"/>
    <property type="project" value="UniProtKB-KW"/>
</dbReference>
<evidence type="ECO:0000313" key="17">
    <source>
        <dbReference type="EMBL" id="SBW05747.1"/>
    </source>
</evidence>
<dbReference type="InterPro" id="IPR034151">
    <property type="entry name" value="TOPRIM_DnaG_bac"/>
</dbReference>
<dbReference type="GO" id="GO:1990077">
    <property type="term" value="C:primosome complex"/>
    <property type="evidence" value="ECO:0007669"/>
    <property type="project" value="UniProtKB-KW"/>
</dbReference>
<evidence type="ECO:0000256" key="5">
    <source>
        <dbReference type="ARBA" id="ARBA00022705"/>
    </source>
</evidence>
<keyword evidence="11 12" id="KW-0804">Transcription</keyword>
<dbReference type="InterPro" id="IPR030846">
    <property type="entry name" value="DnaG_bac"/>
</dbReference>
<comment type="similarity">
    <text evidence="12 13">Belongs to the DnaG primase family.</text>
</comment>
<evidence type="ECO:0000256" key="13">
    <source>
        <dbReference type="PIRNR" id="PIRNR002811"/>
    </source>
</evidence>
<dbReference type="GO" id="GO:0005737">
    <property type="term" value="C:cytoplasm"/>
    <property type="evidence" value="ECO:0007669"/>
    <property type="project" value="TreeGrafter"/>
</dbReference>
<feature type="zinc finger region" description="CHC2-type" evidence="12 14">
    <location>
        <begin position="38"/>
        <end position="62"/>
    </location>
</feature>
<keyword evidence="3 12" id="KW-0808">Transferase</keyword>
<accession>A0A212K254</accession>
<evidence type="ECO:0000256" key="9">
    <source>
        <dbReference type="ARBA" id="ARBA00022842"/>
    </source>
</evidence>
<evidence type="ECO:0000256" key="8">
    <source>
        <dbReference type="ARBA" id="ARBA00022833"/>
    </source>
</evidence>
<dbReference type="SUPFAM" id="SSF57783">
    <property type="entry name" value="Zinc beta-ribbon"/>
    <property type="match status" value="1"/>
</dbReference>
<reference evidence="17" key="1">
    <citation type="submission" date="2016-04" db="EMBL/GenBank/DDBJ databases">
        <authorList>
            <person name="Evans L.H."/>
            <person name="Alamgir A."/>
            <person name="Owens N."/>
            <person name="Weber N.D."/>
            <person name="Virtaneva K."/>
            <person name="Barbian K."/>
            <person name="Babar A."/>
            <person name="Rosenke K."/>
        </authorList>
    </citation>
    <scope>NUCLEOTIDE SEQUENCE</scope>
    <source>
        <strain evidence="17">86</strain>
    </source>
</reference>
<evidence type="ECO:0000256" key="14">
    <source>
        <dbReference type="PIRSR" id="PIRSR002811-1"/>
    </source>
</evidence>
<comment type="subunit">
    <text evidence="12">Monomer. Interacts with DnaB.</text>
</comment>
<dbReference type="Pfam" id="PF10410">
    <property type="entry name" value="DnaB_bind"/>
    <property type="match status" value="1"/>
</dbReference>
<comment type="function">
    <text evidence="12 13">RNA polymerase that catalyzes the synthesis of short RNA molecules used as primers for DNA polymerase during DNA replication.</text>
</comment>
<keyword evidence="5 12" id="KW-0235">DNA replication</keyword>
<evidence type="ECO:0000256" key="10">
    <source>
        <dbReference type="ARBA" id="ARBA00023125"/>
    </source>
</evidence>
<dbReference type="FunFam" id="3.90.580.10:FF:000001">
    <property type="entry name" value="DNA primase"/>
    <property type="match status" value="1"/>
</dbReference>
<keyword evidence="2 12" id="KW-0639">Primosome</keyword>
<dbReference type="Pfam" id="PF13155">
    <property type="entry name" value="Toprim_2"/>
    <property type="match status" value="1"/>
</dbReference>
<comment type="domain">
    <text evidence="12">Contains an N-terminal zinc-binding domain, a central core domain that contains the primase activity, and a C-terminal DnaB-binding domain.</text>
</comment>
<dbReference type="SUPFAM" id="SSF56731">
    <property type="entry name" value="DNA primase core"/>
    <property type="match status" value="1"/>
</dbReference>
<dbReference type="InterPro" id="IPR002694">
    <property type="entry name" value="Znf_CHC2"/>
</dbReference>
<organism evidence="17">
    <name type="scientific">uncultured Eubacteriales bacterium</name>
    <dbReference type="NCBI Taxonomy" id="172733"/>
    <lineage>
        <taxon>Bacteria</taxon>
        <taxon>Bacillati</taxon>
        <taxon>Bacillota</taxon>
        <taxon>Clostridia</taxon>
        <taxon>Eubacteriales</taxon>
        <taxon>environmental samples</taxon>
    </lineage>
</organism>
<dbReference type="Gene3D" id="1.10.860.10">
    <property type="entry name" value="DNAb Helicase, Chain A"/>
    <property type="match status" value="1"/>
</dbReference>
<dbReference type="AlphaFoldDB" id="A0A212K254"/>
<gene>
    <name evidence="12 17" type="primary">dnaG</name>
    <name evidence="17" type="ORF">KL86CLO1_12072</name>
</gene>
<dbReference type="InterPro" id="IPR036977">
    <property type="entry name" value="DNA_primase_Znf_CHC2"/>
</dbReference>
<dbReference type="PIRSF" id="PIRSF002811">
    <property type="entry name" value="DnaG"/>
    <property type="match status" value="1"/>
</dbReference>
<name>A0A212K254_9FIRM</name>
<keyword evidence="6 12" id="KW-0479">Metal-binding</keyword>
<keyword evidence="1 12" id="KW-0240">DNA-directed RNA polymerase</keyword>
<evidence type="ECO:0000256" key="1">
    <source>
        <dbReference type="ARBA" id="ARBA00022478"/>
    </source>
</evidence>
<dbReference type="InterPro" id="IPR019475">
    <property type="entry name" value="DNA_primase_DnaB-bd"/>
</dbReference>
<dbReference type="EMBL" id="FLUN01000001">
    <property type="protein sequence ID" value="SBW05747.1"/>
    <property type="molecule type" value="Genomic_DNA"/>
</dbReference>
<evidence type="ECO:0000256" key="6">
    <source>
        <dbReference type="ARBA" id="ARBA00022723"/>
    </source>
</evidence>
<sequence>MAIPEQFIDELLARSDIVDVVGGYVTLNKKGANYWGLCPFHNEKTPSFSVSQEKQIYKCFGCGKGGGAISFIMEEENLSFVDAVKLLAQRAGMEVPETGVSQDESRKKARALEANKEAARFYNDYLKSPGGAQVRAYIEKRQISPRTATRFGLGAAPNAWDELTKHLTANGFSKMELIDAGLAVANKSGGVYDKFRSRLMLPVIDVNGTVAGFTSRILPGEEGAKYLNSPDTIVFKKGRLIYGLNLAKNSKRGNIILVEGNIDVISLHQAGFDNVVATMGTALTEDHARLLARYTKELVICYDNDGAGRHSTERALGILKNTTMEVRVLQLPNPCDPAGNILLDEKGQPLKQDPDDFIKKFGAAAFEKHLNGSAGQNDYWLDNLVSEANLTTPEGRIDFVKKAAEKLAGLPSPIEREIYGGKAAAAADITSVTMAQEVEQYRKNRDKQEKRKQERRDLTPTLQLQPKERGLRYENLRSARAEEGVLRLMVMDPALFRQTGGLEVEEFSAPLLGRVFAILKERHENGRSTQLAALAGDLTAEEMNHMVRVIDQPEDRSNSRSALKDYIEIIRTEGLKRRVGDETDPLLAAREKYREKKAYGG</sequence>
<keyword evidence="8 12" id="KW-0862">Zinc</keyword>
<evidence type="ECO:0000256" key="4">
    <source>
        <dbReference type="ARBA" id="ARBA00022695"/>
    </source>
</evidence>
<evidence type="ECO:0000256" key="15">
    <source>
        <dbReference type="SAM" id="Coils"/>
    </source>
</evidence>
<dbReference type="Pfam" id="PF01807">
    <property type="entry name" value="Zn_ribbon_DnaG"/>
    <property type="match status" value="1"/>
</dbReference>
<dbReference type="Pfam" id="PF08275">
    <property type="entry name" value="DNAG_N"/>
    <property type="match status" value="1"/>
</dbReference>
<evidence type="ECO:0000256" key="11">
    <source>
        <dbReference type="ARBA" id="ARBA00023163"/>
    </source>
</evidence>
<dbReference type="CDD" id="cd03364">
    <property type="entry name" value="TOPRIM_DnaG_primases"/>
    <property type="match status" value="1"/>
</dbReference>
<dbReference type="InterPro" id="IPR016136">
    <property type="entry name" value="DNA_helicase_N/primase_C"/>
</dbReference>
<dbReference type="Gene3D" id="3.90.980.10">
    <property type="entry name" value="DNA primase, catalytic core, N-terminal domain"/>
    <property type="match status" value="1"/>
</dbReference>
<keyword evidence="10 12" id="KW-0238">DNA-binding</keyword>
<dbReference type="HAMAP" id="MF_00974">
    <property type="entry name" value="DNA_primase_DnaG"/>
    <property type="match status" value="1"/>
</dbReference>
<keyword evidence="15" id="KW-0175">Coiled coil</keyword>
<dbReference type="SMART" id="SM00400">
    <property type="entry name" value="ZnF_CHCC"/>
    <property type="match status" value="1"/>
</dbReference>
<feature type="coiled-coil region" evidence="15">
    <location>
        <begin position="431"/>
        <end position="458"/>
    </location>
</feature>
<feature type="domain" description="Toprim" evidence="16">
    <location>
        <begin position="253"/>
        <end position="334"/>
    </location>
</feature>
<dbReference type="GO" id="GO:0008270">
    <property type="term" value="F:zinc ion binding"/>
    <property type="evidence" value="ECO:0007669"/>
    <property type="project" value="UniProtKB-UniRule"/>
</dbReference>
<proteinExistence type="inferred from homology"/>
<dbReference type="InterPro" id="IPR037068">
    <property type="entry name" value="DNA_primase_core_N_sf"/>
</dbReference>
<comment type="catalytic activity">
    <reaction evidence="12">
        <text>ssDNA + n NTP = ssDNA/pppN(pN)n-1 hybrid + (n-1) diphosphate.</text>
        <dbReference type="EC" id="2.7.7.101"/>
    </reaction>
</comment>
<evidence type="ECO:0000256" key="3">
    <source>
        <dbReference type="ARBA" id="ARBA00022679"/>
    </source>
</evidence>
<dbReference type="EC" id="2.7.7.101" evidence="12"/>
<dbReference type="Gene3D" id="3.90.580.10">
    <property type="entry name" value="Zinc finger, CHC2-type domain"/>
    <property type="match status" value="1"/>
</dbReference>
<dbReference type="InterPro" id="IPR006295">
    <property type="entry name" value="DNA_primase_DnaG"/>
</dbReference>
<keyword evidence="4 12" id="KW-0548">Nucleotidyltransferase</keyword>
<dbReference type="NCBIfam" id="TIGR01391">
    <property type="entry name" value="dnaG"/>
    <property type="match status" value="1"/>
</dbReference>
<dbReference type="InterPro" id="IPR050219">
    <property type="entry name" value="DnaG_primase"/>
</dbReference>
<dbReference type="GO" id="GO:0006269">
    <property type="term" value="P:DNA replication, synthesis of primer"/>
    <property type="evidence" value="ECO:0007669"/>
    <property type="project" value="UniProtKB-UniRule"/>
</dbReference>
<dbReference type="PROSITE" id="PS50880">
    <property type="entry name" value="TOPRIM"/>
    <property type="match status" value="1"/>
</dbReference>
<dbReference type="Gene3D" id="3.40.1360.10">
    <property type="match status" value="1"/>
</dbReference>
<dbReference type="PANTHER" id="PTHR30313:SF2">
    <property type="entry name" value="DNA PRIMASE"/>
    <property type="match status" value="1"/>
</dbReference>
<evidence type="ECO:0000256" key="12">
    <source>
        <dbReference type="HAMAP-Rule" id="MF_00974"/>
    </source>
</evidence>
<protein>
    <recommendedName>
        <fullName evidence="12 13">DNA primase</fullName>
        <ecNumber evidence="12">2.7.7.101</ecNumber>
    </recommendedName>
</protein>
<dbReference type="InterPro" id="IPR013264">
    <property type="entry name" value="DNAG_N"/>
</dbReference>
<evidence type="ECO:0000259" key="16">
    <source>
        <dbReference type="PROSITE" id="PS50880"/>
    </source>
</evidence>
<comment type="cofactor">
    <cofactor evidence="12 13 14">
        <name>Zn(2+)</name>
        <dbReference type="ChEBI" id="CHEBI:29105"/>
    </cofactor>
    <text evidence="12 13 14">Binds 1 zinc ion per monomer.</text>
</comment>
<dbReference type="InterPro" id="IPR006171">
    <property type="entry name" value="TOPRIM_dom"/>
</dbReference>
<dbReference type="GO" id="GO:0003899">
    <property type="term" value="F:DNA-directed RNA polymerase activity"/>
    <property type="evidence" value="ECO:0007669"/>
    <property type="project" value="UniProtKB-UniRule"/>
</dbReference>
<evidence type="ECO:0000256" key="2">
    <source>
        <dbReference type="ARBA" id="ARBA00022515"/>
    </source>
</evidence>
<dbReference type="GO" id="GO:0000428">
    <property type="term" value="C:DNA-directed RNA polymerase complex"/>
    <property type="evidence" value="ECO:0007669"/>
    <property type="project" value="UniProtKB-KW"/>
</dbReference>
<dbReference type="SMART" id="SM00493">
    <property type="entry name" value="TOPRIM"/>
    <property type="match status" value="1"/>
</dbReference>
<evidence type="ECO:0000256" key="7">
    <source>
        <dbReference type="ARBA" id="ARBA00022771"/>
    </source>
</evidence>
<keyword evidence="9" id="KW-0460">Magnesium</keyword>